<dbReference type="PANTHER" id="PTHR21320:SF3">
    <property type="entry name" value="CYTOCHROME C OXIDASE ASSEMBLY PROTEIN COX11, MITOCHONDRIAL-RELATED"/>
    <property type="match status" value="1"/>
</dbReference>
<accession>A0A918SBD2</accession>
<keyword evidence="6 10" id="KW-0735">Signal-anchor</keyword>
<dbReference type="Pfam" id="PF04442">
    <property type="entry name" value="CtaG_Cox11"/>
    <property type="match status" value="1"/>
</dbReference>
<dbReference type="NCBIfam" id="NF003465">
    <property type="entry name" value="PRK05089.1"/>
    <property type="match status" value="1"/>
</dbReference>
<evidence type="ECO:0000256" key="6">
    <source>
        <dbReference type="ARBA" id="ARBA00022968"/>
    </source>
</evidence>
<dbReference type="AlphaFoldDB" id="A0A918SBD2"/>
<evidence type="ECO:0000256" key="11">
    <source>
        <dbReference type="SAM" id="Phobius"/>
    </source>
</evidence>
<dbReference type="GO" id="GO:0005507">
    <property type="term" value="F:copper ion binding"/>
    <property type="evidence" value="ECO:0007669"/>
    <property type="project" value="InterPro"/>
</dbReference>
<keyword evidence="10" id="KW-0997">Cell inner membrane</keyword>
<keyword evidence="7 10" id="KW-1133">Transmembrane helix</keyword>
<dbReference type="InterPro" id="IPR007533">
    <property type="entry name" value="Cyt_c_oxidase_assmbl_CtaG"/>
</dbReference>
<evidence type="ECO:0000256" key="2">
    <source>
        <dbReference type="ARBA" id="ARBA00004382"/>
    </source>
</evidence>
<comment type="function">
    <text evidence="1 10">Exerts its effect at some terminal stage of cytochrome c oxidase synthesis, probably by being involved in the insertion of the copper B into subunit I.</text>
</comment>
<dbReference type="GO" id="GO:0005886">
    <property type="term" value="C:plasma membrane"/>
    <property type="evidence" value="ECO:0007669"/>
    <property type="project" value="UniProtKB-SubCell"/>
</dbReference>
<evidence type="ECO:0000256" key="3">
    <source>
        <dbReference type="ARBA" id="ARBA00009620"/>
    </source>
</evidence>
<evidence type="ECO:0000256" key="4">
    <source>
        <dbReference type="ARBA" id="ARBA00015384"/>
    </source>
</evidence>
<gene>
    <name evidence="10 12" type="primary">ctaG</name>
    <name evidence="12" type="ORF">GCM10007989_28060</name>
</gene>
<proteinExistence type="inferred from homology"/>
<dbReference type="FunFam" id="2.60.370.10:FF:000001">
    <property type="entry name" value="COX11 cytochrome c oxidase assembly homolog"/>
    <property type="match status" value="1"/>
</dbReference>
<dbReference type="PIRSF" id="PIRSF005413">
    <property type="entry name" value="COX11"/>
    <property type="match status" value="1"/>
</dbReference>
<dbReference type="RefSeq" id="WP_189426356.1">
    <property type="nucleotide sequence ID" value="NZ_BMZE01000003.1"/>
</dbReference>
<comment type="subcellular location">
    <subcellularLocation>
        <location evidence="2 10">Cell inner membrane</location>
        <topology evidence="2 10">Single-pass type II membrane protein</topology>
        <orientation evidence="2 10">Periplasmic side</orientation>
    </subcellularLocation>
</comment>
<keyword evidence="10" id="KW-1003">Cell membrane</keyword>
<evidence type="ECO:0000256" key="7">
    <source>
        <dbReference type="ARBA" id="ARBA00022989"/>
    </source>
</evidence>
<evidence type="ECO:0000256" key="8">
    <source>
        <dbReference type="ARBA" id="ARBA00023008"/>
    </source>
</evidence>
<dbReference type="Gene3D" id="2.60.370.10">
    <property type="entry name" value="Ctag/Cox11"/>
    <property type="match status" value="1"/>
</dbReference>
<sequence length="179" mass="19649">MAAASIHRNEKVAMTLLFIVLGMTGLAFASVPLYSLFCQVTGYGGTTQVSSGPKGIIDREMTVRFDSNVDRGLAWSVKPARAVTDRIGASETVSYTATNLTNRPITGMALFNVTPENAGYYFNKMECFCFTEQTLQPGETVEMPVTFFVDPELDQNHDLDTVHEITLSYSFFASDQEGS</sequence>
<keyword evidence="8 10" id="KW-0186">Copper</keyword>
<dbReference type="Proteomes" id="UP000646579">
    <property type="component" value="Unassembled WGS sequence"/>
</dbReference>
<dbReference type="SUPFAM" id="SSF110111">
    <property type="entry name" value="Ctag/Cox11"/>
    <property type="match status" value="1"/>
</dbReference>
<comment type="caution">
    <text evidence="12">The sequence shown here is derived from an EMBL/GenBank/DDBJ whole genome shotgun (WGS) entry which is preliminary data.</text>
</comment>
<feature type="topological domain" description="Periplasmic" evidence="10">
    <location>
        <begin position="31"/>
        <end position="179"/>
    </location>
</feature>
<name>A0A918SBD2_9HYPH</name>
<dbReference type="InterPro" id="IPR023471">
    <property type="entry name" value="CtaG/Cox11_dom_sf"/>
</dbReference>
<protein>
    <recommendedName>
        <fullName evidence="4 10">Cytochrome c oxidase assembly protein CtaG</fullName>
    </recommendedName>
</protein>
<keyword evidence="13" id="KW-1185">Reference proteome</keyword>
<evidence type="ECO:0000313" key="12">
    <source>
        <dbReference type="EMBL" id="GHA30586.1"/>
    </source>
</evidence>
<evidence type="ECO:0000256" key="5">
    <source>
        <dbReference type="ARBA" id="ARBA00022692"/>
    </source>
</evidence>
<organism evidence="12 13">
    <name type="scientific">Devosia pacifica</name>
    <dbReference type="NCBI Taxonomy" id="1335967"/>
    <lineage>
        <taxon>Bacteria</taxon>
        <taxon>Pseudomonadati</taxon>
        <taxon>Pseudomonadota</taxon>
        <taxon>Alphaproteobacteria</taxon>
        <taxon>Hyphomicrobiales</taxon>
        <taxon>Devosiaceae</taxon>
        <taxon>Devosia</taxon>
    </lineage>
</organism>
<keyword evidence="9 10" id="KW-0472">Membrane</keyword>
<feature type="topological domain" description="Cytoplasmic" evidence="10">
    <location>
        <begin position="1"/>
        <end position="7"/>
    </location>
</feature>
<reference evidence="12" key="1">
    <citation type="journal article" date="2014" name="Int. J. Syst. Evol. Microbiol.">
        <title>Complete genome sequence of Corynebacterium casei LMG S-19264T (=DSM 44701T), isolated from a smear-ripened cheese.</title>
        <authorList>
            <consortium name="US DOE Joint Genome Institute (JGI-PGF)"/>
            <person name="Walter F."/>
            <person name="Albersmeier A."/>
            <person name="Kalinowski J."/>
            <person name="Ruckert C."/>
        </authorList>
    </citation>
    <scope>NUCLEOTIDE SEQUENCE</scope>
    <source>
        <strain evidence="12">KCTC 32437</strain>
    </source>
</reference>
<dbReference type="GO" id="GO:0008535">
    <property type="term" value="P:respiratory chain complex IV assembly"/>
    <property type="evidence" value="ECO:0007669"/>
    <property type="project" value="UniProtKB-UniRule"/>
</dbReference>
<reference evidence="12" key="2">
    <citation type="submission" date="2020-09" db="EMBL/GenBank/DDBJ databases">
        <authorList>
            <person name="Sun Q."/>
            <person name="Kim S."/>
        </authorList>
    </citation>
    <scope>NUCLEOTIDE SEQUENCE</scope>
    <source>
        <strain evidence="12">KCTC 32437</strain>
    </source>
</reference>
<feature type="transmembrane region" description="Helical" evidence="11">
    <location>
        <begin position="12"/>
        <end position="37"/>
    </location>
</feature>
<evidence type="ECO:0000256" key="10">
    <source>
        <dbReference type="HAMAP-Rule" id="MF_00155"/>
    </source>
</evidence>
<comment type="similarity">
    <text evidence="3 10">Belongs to the COX11/CtaG family.</text>
</comment>
<dbReference type="PANTHER" id="PTHR21320">
    <property type="entry name" value="CYTOCHROME C OXIDASE ASSEMBLY PROTEIN COX11-RELATED"/>
    <property type="match status" value="1"/>
</dbReference>
<evidence type="ECO:0000256" key="1">
    <source>
        <dbReference type="ARBA" id="ARBA00004007"/>
    </source>
</evidence>
<keyword evidence="5 10" id="KW-0812">Transmembrane</keyword>
<dbReference type="HAMAP" id="MF_00155">
    <property type="entry name" value="CtaG"/>
    <property type="match status" value="1"/>
</dbReference>
<dbReference type="EMBL" id="BMZE01000003">
    <property type="protein sequence ID" value="GHA30586.1"/>
    <property type="molecule type" value="Genomic_DNA"/>
</dbReference>
<evidence type="ECO:0000256" key="9">
    <source>
        <dbReference type="ARBA" id="ARBA00023136"/>
    </source>
</evidence>
<evidence type="ECO:0000313" key="13">
    <source>
        <dbReference type="Proteomes" id="UP000646579"/>
    </source>
</evidence>